<dbReference type="GO" id="GO:0008933">
    <property type="term" value="F:peptidoglycan lytic transglycosylase activity"/>
    <property type="evidence" value="ECO:0007669"/>
    <property type="project" value="InterPro"/>
</dbReference>
<feature type="domain" description="Transglycosylase SLT" evidence="3">
    <location>
        <begin position="132"/>
        <end position="236"/>
    </location>
</feature>
<protein>
    <submittedName>
        <fullName evidence="4">Lytic transglycosylase catalytic</fullName>
    </submittedName>
</protein>
<sequence length="258" mass="29276">MKNRQISFRSKGIDSDFLFQNGIYNDERILVDVKCNGLGVLIRVILNKKNKYYRFSLLFFLSSLMSISNAYDKKSAAIYTYKSSSGVTSFSDIEPLDVDFSRYRFDCYACEVDSLIDWRKAKLYLKPYRHDINSAALKYDIDPAFVRAVIHAESHFNPQAVSKQGAQGLMQLMPATAKELGVRNSLIAQQNINGGVKHLARLLKKYKGDSQLASAAYNAGEGAVRRYGGIPPYKETQVYVERVGILHQRYGRFSHLNN</sequence>
<keyword evidence="2" id="KW-0812">Transmembrane</keyword>
<dbReference type="Gene3D" id="1.10.530.10">
    <property type="match status" value="1"/>
</dbReference>
<evidence type="ECO:0000259" key="3">
    <source>
        <dbReference type="Pfam" id="PF01464"/>
    </source>
</evidence>
<organism evidence="4 5">
    <name type="scientific">Colwellia psychrerythraea</name>
    <name type="common">Vibrio psychroerythus</name>
    <dbReference type="NCBI Taxonomy" id="28229"/>
    <lineage>
        <taxon>Bacteria</taxon>
        <taxon>Pseudomonadati</taxon>
        <taxon>Pseudomonadota</taxon>
        <taxon>Gammaproteobacteria</taxon>
        <taxon>Alteromonadales</taxon>
        <taxon>Colwelliaceae</taxon>
        <taxon>Colwellia</taxon>
    </lineage>
</organism>
<accession>A0A099KXW7</accession>
<comment type="similarity">
    <text evidence="1">Belongs to the transglycosylase Slt family.</text>
</comment>
<evidence type="ECO:0000313" key="5">
    <source>
        <dbReference type="Proteomes" id="UP000029843"/>
    </source>
</evidence>
<keyword evidence="2" id="KW-1133">Transmembrane helix</keyword>
<gene>
    <name evidence="4" type="ORF">ND2E_1687</name>
</gene>
<dbReference type="AlphaFoldDB" id="A0A099KXW7"/>
<dbReference type="GO" id="GO:0016020">
    <property type="term" value="C:membrane"/>
    <property type="evidence" value="ECO:0007669"/>
    <property type="project" value="InterPro"/>
</dbReference>
<dbReference type="Proteomes" id="UP000029843">
    <property type="component" value="Unassembled WGS sequence"/>
</dbReference>
<dbReference type="PROSITE" id="PS00922">
    <property type="entry name" value="TRANSGLYCOSYLASE"/>
    <property type="match status" value="1"/>
</dbReference>
<evidence type="ECO:0000256" key="1">
    <source>
        <dbReference type="ARBA" id="ARBA00007734"/>
    </source>
</evidence>
<dbReference type="InterPro" id="IPR008258">
    <property type="entry name" value="Transglycosylase_SLT_dom_1"/>
</dbReference>
<dbReference type="EMBL" id="JQED01000005">
    <property type="protein sequence ID" value="KGJ94498.1"/>
    <property type="molecule type" value="Genomic_DNA"/>
</dbReference>
<comment type="caution">
    <text evidence="4">The sequence shown here is derived from an EMBL/GenBank/DDBJ whole genome shotgun (WGS) entry which is preliminary data.</text>
</comment>
<dbReference type="SUPFAM" id="SSF53955">
    <property type="entry name" value="Lysozyme-like"/>
    <property type="match status" value="1"/>
</dbReference>
<evidence type="ECO:0000313" key="4">
    <source>
        <dbReference type="EMBL" id="KGJ94498.1"/>
    </source>
</evidence>
<reference evidence="4 5" key="1">
    <citation type="submission" date="2014-08" db="EMBL/GenBank/DDBJ databases">
        <title>Genomic and Phenotypic Diversity of Colwellia psychrerythraea strains from Disparate Marine Basins.</title>
        <authorList>
            <person name="Techtmann S.M."/>
            <person name="Stelling S.C."/>
            <person name="Utturkar S.M."/>
            <person name="Alshibli N."/>
            <person name="Harris A."/>
            <person name="Brown S.D."/>
            <person name="Hazen T.C."/>
        </authorList>
    </citation>
    <scope>NUCLEOTIDE SEQUENCE [LARGE SCALE GENOMIC DNA]</scope>
    <source>
        <strain evidence="4 5">ND2E</strain>
    </source>
</reference>
<dbReference type="PANTHER" id="PTHR37423:SF2">
    <property type="entry name" value="MEMBRANE-BOUND LYTIC MUREIN TRANSGLYCOSYLASE C"/>
    <property type="match status" value="1"/>
</dbReference>
<keyword evidence="2" id="KW-0472">Membrane</keyword>
<name>A0A099KXW7_COLPS</name>
<dbReference type="Pfam" id="PF01464">
    <property type="entry name" value="SLT"/>
    <property type="match status" value="1"/>
</dbReference>
<feature type="transmembrane region" description="Helical" evidence="2">
    <location>
        <begin position="52"/>
        <end position="71"/>
    </location>
</feature>
<evidence type="ECO:0000256" key="2">
    <source>
        <dbReference type="SAM" id="Phobius"/>
    </source>
</evidence>
<dbReference type="PATRIC" id="fig|28229.4.peg.695"/>
<dbReference type="InterPro" id="IPR000189">
    <property type="entry name" value="Transglyc_AS"/>
</dbReference>
<proteinExistence type="inferred from homology"/>
<dbReference type="CDD" id="cd00254">
    <property type="entry name" value="LT-like"/>
    <property type="match status" value="1"/>
</dbReference>
<dbReference type="GO" id="GO:0000270">
    <property type="term" value="P:peptidoglycan metabolic process"/>
    <property type="evidence" value="ECO:0007669"/>
    <property type="project" value="InterPro"/>
</dbReference>
<dbReference type="PANTHER" id="PTHR37423">
    <property type="entry name" value="SOLUBLE LYTIC MUREIN TRANSGLYCOSYLASE-RELATED"/>
    <property type="match status" value="1"/>
</dbReference>
<dbReference type="InterPro" id="IPR023346">
    <property type="entry name" value="Lysozyme-like_dom_sf"/>
</dbReference>